<evidence type="ECO:0000313" key="12">
    <source>
        <dbReference type="Proteomes" id="UP001273505"/>
    </source>
</evidence>
<dbReference type="RefSeq" id="WP_302723230.1">
    <property type="nucleotide sequence ID" value="NZ_JAULRU010000583.1"/>
</dbReference>
<dbReference type="SUPFAM" id="SSF48452">
    <property type="entry name" value="TPR-like"/>
    <property type="match status" value="1"/>
</dbReference>
<comment type="similarity">
    <text evidence="1">Belongs to the fic family.</text>
</comment>
<dbReference type="InterPro" id="IPR051685">
    <property type="entry name" value="Ycf3/AcsC/BcsC/TPR_MFPF"/>
</dbReference>
<dbReference type="InterPro" id="IPR019734">
    <property type="entry name" value="TPR_rpt"/>
</dbReference>
<gene>
    <name evidence="11" type="ORF">SCD92_01750</name>
</gene>
<dbReference type="EMBL" id="JAXAFO010000002">
    <property type="protein sequence ID" value="MDX6848064.1"/>
    <property type="molecule type" value="Genomic_DNA"/>
</dbReference>
<dbReference type="InterPro" id="IPR036597">
    <property type="entry name" value="Fido-like_dom_sf"/>
</dbReference>
<accession>A0ABU4RYK8</accession>
<dbReference type="InterPro" id="IPR003812">
    <property type="entry name" value="Fido"/>
</dbReference>
<dbReference type="Gene3D" id="1.25.40.10">
    <property type="entry name" value="Tetratricopeptide repeat domain"/>
    <property type="match status" value="2"/>
</dbReference>
<dbReference type="PROSITE" id="PS51459">
    <property type="entry name" value="FIDO"/>
    <property type="match status" value="1"/>
</dbReference>
<evidence type="ECO:0000256" key="4">
    <source>
        <dbReference type="ARBA" id="ARBA00022737"/>
    </source>
</evidence>
<dbReference type="PANTHER" id="PTHR44943:SF8">
    <property type="entry name" value="TPR REPEAT-CONTAINING PROTEIN MJ0263"/>
    <property type="match status" value="1"/>
</dbReference>
<dbReference type="Proteomes" id="UP001273505">
    <property type="component" value="Unassembled WGS sequence"/>
</dbReference>
<evidence type="ECO:0000313" key="11">
    <source>
        <dbReference type="EMBL" id="MDX6848064.1"/>
    </source>
</evidence>
<comment type="catalytic activity">
    <reaction evidence="8">
        <text>L-tyrosyl-[protein] + ATP = O-(5'-adenylyl)-L-tyrosyl-[protein] + diphosphate</text>
        <dbReference type="Rhea" id="RHEA:54288"/>
        <dbReference type="Rhea" id="RHEA-COMP:10136"/>
        <dbReference type="Rhea" id="RHEA-COMP:13846"/>
        <dbReference type="ChEBI" id="CHEBI:30616"/>
        <dbReference type="ChEBI" id="CHEBI:33019"/>
        <dbReference type="ChEBI" id="CHEBI:46858"/>
        <dbReference type="ChEBI" id="CHEBI:83624"/>
        <dbReference type="EC" id="2.7.7.108"/>
    </reaction>
</comment>
<dbReference type="Pfam" id="PF02661">
    <property type="entry name" value="Fic"/>
    <property type="match status" value="1"/>
</dbReference>
<dbReference type="SMART" id="SM00028">
    <property type="entry name" value="TPR"/>
    <property type="match status" value="3"/>
</dbReference>
<proteinExistence type="inferred from homology"/>
<feature type="domain" description="Fido" evidence="10">
    <location>
        <begin position="316"/>
        <end position="456"/>
    </location>
</feature>
<keyword evidence="4" id="KW-0677">Repeat</keyword>
<evidence type="ECO:0000256" key="7">
    <source>
        <dbReference type="ARBA" id="ARBA00047939"/>
    </source>
</evidence>
<dbReference type="SUPFAM" id="SSF140931">
    <property type="entry name" value="Fic-like"/>
    <property type="match status" value="1"/>
</dbReference>
<evidence type="ECO:0000256" key="1">
    <source>
        <dbReference type="ARBA" id="ARBA00009742"/>
    </source>
</evidence>
<reference evidence="11 12" key="1">
    <citation type="submission" date="2023-11" db="EMBL/GenBank/DDBJ databases">
        <title>Gilvimarinus fulvus sp. nov., isolated from the surface of Kelp.</title>
        <authorList>
            <person name="Sun Y.Y."/>
            <person name="Gong Y."/>
            <person name="Du Z.J."/>
        </authorList>
    </citation>
    <scope>NUCLEOTIDE SEQUENCE [LARGE SCALE GENOMIC DNA]</scope>
    <source>
        <strain evidence="11 12">SDUM040013</strain>
    </source>
</reference>
<evidence type="ECO:0000256" key="3">
    <source>
        <dbReference type="ARBA" id="ARBA00022695"/>
    </source>
</evidence>
<keyword evidence="5 9" id="KW-0802">TPR repeat</keyword>
<name>A0ABU4RYK8_9GAMM</name>
<sequence length="487" mass="55181">MNSESGQTWLEAMTNGFHAFQNRQFENAFICFDSATKLEPGRFESWVNLAETANQLGRHKSAIEYAKRALKINENLPQAYQIWGDALLDSGEHRQSLQLFQRALQIRVDAGSLYRMARCQTRLSKDQEAEHLLHKSIAADPALAPSFTLLAQVQLNLAKPTDALKSLAAFPYKRATREDRADATVLTLLANEYIRYQSATKLFLSAPNENNLREVSHCTPNDQLGIDLYTLERLEKYSRTLSAFNSPLEPLGKLDPRWPEYEAFFMIPVVGSAEEYIAHRDEILQNTRTCRENVETRNMIASVRHAKASSYQIATEGESVLREVHALATNNLDGFHPGQFKFVQNRTSASRIIERPKPEQCANTIRKFFSEIYPKAPNGIPKALLLLMTICDIHPFSDGNGRVAQTLFNRELENAGLHPVLLNKEWGILGRLGHAMNEFRKFPDAYPHALIEVIKKGQESALEFLADVRRREQGIINRKANGWTSDA</sequence>
<keyword evidence="12" id="KW-1185">Reference proteome</keyword>
<protein>
    <recommendedName>
        <fullName evidence="6">protein adenylyltransferase</fullName>
        <ecNumber evidence="6">2.7.7.108</ecNumber>
    </recommendedName>
</protein>
<evidence type="ECO:0000256" key="9">
    <source>
        <dbReference type="PROSITE-ProRule" id="PRU00339"/>
    </source>
</evidence>
<dbReference type="PROSITE" id="PS50005">
    <property type="entry name" value="TPR"/>
    <property type="match status" value="2"/>
</dbReference>
<dbReference type="EC" id="2.7.7.108" evidence="6"/>
<comment type="catalytic activity">
    <reaction evidence="7">
        <text>L-threonyl-[protein] + ATP = 3-O-(5'-adenylyl)-L-threonyl-[protein] + diphosphate</text>
        <dbReference type="Rhea" id="RHEA:54292"/>
        <dbReference type="Rhea" id="RHEA-COMP:11060"/>
        <dbReference type="Rhea" id="RHEA-COMP:13847"/>
        <dbReference type="ChEBI" id="CHEBI:30013"/>
        <dbReference type="ChEBI" id="CHEBI:30616"/>
        <dbReference type="ChEBI" id="CHEBI:33019"/>
        <dbReference type="ChEBI" id="CHEBI:138113"/>
        <dbReference type="EC" id="2.7.7.108"/>
    </reaction>
</comment>
<dbReference type="Pfam" id="PF13181">
    <property type="entry name" value="TPR_8"/>
    <property type="match status" value="1"/>
</dbReference>
<evidence type="ECO:0000259" key="10">
    <source>
        <dbReference type="PROSITE" id="PS51459"/>
    </source>
</evidence>
<evidence type="ECO:0000256" key="8">
    <source>
        <dbReference type="ARBA" id="ARBA00048696"/>
    </source>
</evidence>
<comment type="caution">
    <text evidence="11">The sequence shown here is derived from an EMBL/GenBank/DDBJ whole genome shotgun (WGS) entry which is preliminary data.</text>
</comment>
<feature type="repeat" description="TPR" evidence="9">
    <location>
        <begin position="43"/>
        <end position="76"/>
    </location>
</feature>
<dbReference type="Gene3D" id="1.10.3290.10">
    <property type="entry name" value="Fido-like domain"/>
    <property type="match status" value="1"/>
</dbReference>
<organism evidence="11 12">
    <name type="scientific">Gilvimarinus gilvus</name>
    <dbReference type="NCBI Taxonomy" id="3058038"/>
    <lineage>
        <taxon>Bacteria</taxon>
        <taxon>Pseudomonadati</taxon>
        <taxon>Pseudomonadota</taxon>
        <taxon>Gammaproteobacteria</taxon>
        <taxon>Cellvibrionales</taxon>
        <taxon>Cellvibrionaceae</taxon>
        <taxon>Gilvimarinus</taxon>
    </lineage>
</organism>
<dbReference type="InterPro" id="IPR011990">
    <property type="entry name" value="TPR-like_helical_dom_sf"/>
</dbReference>
<feature type="repeat" description="TPR" evidence="9">
    <location>
        <begin position="77"/>
        <end position="110"/>
    </location>
</feature>
<evidence type="ECO:0000256" key="6">
    <source>
        <dbReference type="ARBA" id="ARBA00034531"/>
    </source>
</evidence>
<keyword evidence="3" id="KW-0548">Nucleotidyltransferase</keyword>
<keyword evidence="2" id="KW-0808">Transferase</keyword>
<evidence type="ECO:0000256" key="5">
    <source>
        <dbReference type="ARBA" id="ARBA00022803"/>
    </source>
</evidence>
<dbReference type="PANTHER" id="PTHR44943">
    <property type="entry name" value="CELLULOSE SYNTHASE OPERON PROTEIN C"/>
    <property type="match status" value="1"/>
</dbReference>
<evidence type="ECO:0000256" key="2">
    <source>
        <dbReference type="ARBA" id="ARBA00022679"/>
    </source>
</evidence>